<gene>
    <name evidence="8" type="primary">FGR2_1</name>
    <name evidence="8" type="ORF">SBRCBS47491_004034</name>
</gene>
<name>A0ABP0BLM4_9PEZI</name>
<feature type="domain" description="Major facilitator superfamily (MFS) profile" evidence="7">
    <location>
        <begin position="43"/>
        <end position="176"/>
    </location>
</feature>
<dbReference type="InterPro" id="IPR020846">
    <property type="entry name" value="MFS_dom"/>
</dbReference>
<dbReference type="EMBL" id="CAWUHC010000029">
    <property type="protein sequence ID" value="CAK7219980.1"/>
    <property type="molecule type" value="Genomic_DNA"/>
</dbReference>
<evidence type="ECO:0000256" key="4">
    <source>
        <dbReference type="ARBA" id="ARBA00022989"/>
    </source>
</evidence>
<keyword evidence="9" id="KW-1185">Reference proteome</keyword>
<organism evidence="8 9">
    <name type="scientific">Sporothrix bragantina</name>
    <dbReference type="NCBI Taxonomy" id="671064"/>
    <lineage>
        <taxon>Eukaryota</taxon>
        <taxon>Fungi</taxon>
        <taxon>Dikarya</taxon>
        <taxon>Ascomycota</taxon>
        <taxon>Pezizomycotina</taxon>
        <taxon>Sordariomycetes</taxon>
        <taxon>Sordariomycetidae</taxon>
        <taxon>Ophiostomatales</taxon>
        <taxon>Ophiostomataceae</taxon>
        <taxon>Sporothrix</taxon>
    </lineage>
</organism>
<dbReference type="Gene3D" id="1.20.1250.20">
    <property type="entry name" value="MFS general substrate transporter like domains"/>
    <property type="match status" value="1"/>
</dbReference>
<evidence type="ECO:0000313" key="8">
    <source>
        <dbReference type="EMBL" id="CAK7219980.1"/>
    </source>
</evidence>
<keyword evidence="5 6" id="KW-0472">Membrane</keyword>
<accession>A0ABP0BLM4</accession>
<protein>
    <submittedName>
        <fullName evidence="8">Filamentous Growth Regulator</fullName>
    </submittedName>
</protein>
<reference evidence="8 9" key="1">
    <citation type="submission" date="2024-01" db="EMBL/GenBank/DDBJ databases">
        <authorList>
            <person name="Allen C."/>
            <person name="Tagirdzhanova G."/>
        </authorList>
    </citation>
    <scope>NUCLEOTIDE SEQUENCE [LARGE SCALE GENOMIC DNA]</scope>
</reference>
<feature type="transmembrane region" description="Helical" evidence="6">
    <location>
        <begin position="115"/>
        <end position="136"/>
    </location>
</feature>
<feature type="transmembrane region" description="Helical" evidence="6">
    <location>
        <begin position="87"/>
        <end position="108"/>
    </location>
</feature>
<evidence type="ECO:0000256" key="2">
    <source>
        <dbReference type="ARBA" id="ARBA00022448"/>
    </source>
</evidence>
<evidence type="ECO:0000256" key="1">
    <source>
        <dbReference type="ARBA" id="ARBA00004141"/>
    </source>
</evidence>
<dbReference type="SUPFAM" id="SSF103473">
    <property type="entry name" value="MFS general substrate transporter"/>
    <property type="match status" value="1"/>
</dbReference>
<keyword evidence="3 6" id="KW-0812">Transmembrane</keyword>
<dbReference type="InterPro" id="IPR036259">
    <property type="entry name" value="MFS_trans_sf"/>
</dbReference>
<dbReference type="PANTHER" id="PTHR23511">
    <property type="entry name" value="SYNAPTIC VESICLE GLYCOPROTEIN 2"/>
    <property type="match status" value="1"/>
</dbReference>
<evidence type="ECO:0000313" key="9">
    <source>
        <dbReference type="Proteomes" id="UP001642406"/>
    </source>
</evidence>
<feature type="transmembrane region" description="Helical" evidence="6">
    <location>
        <begin position="48"/>
        <end position="67"/>
    </location>
</feature>
<evidence type="ECO:0000256" key="5">
    <source>
        <dbReference type="ARBA" id="ARBA00023136"/>
    </source>
</evidence>
<evidence type="ECO:0000256" key="3">
    <source>
        <dbReference type="ARBA" id="ARBA00022692"/>
    </source>
</evidence>
<evidence type="ECO:0000259" key="7">
    <source>
        <dbReference type="PROSITE" id="PS50850"/>
    </source>
</evidence>
<comment type="caution">
    <text evidence="8">The sequence shown here is derived from an EMBL/GenBank/DDBJ whole genome shotgun (WGS) entry which is preliminary data.</text>
</comment>
<dbReference type="Proteomes" id="UP001642406">
    <property type="component" value="Unassembled WGS sequence"/>
</dbReference>
<keyword evidence="2" id="KW-0813">Transport</keyword>
<dbReference type="PANTHER" id="PTHR23511:SF4">
    <property type="entry name" value="MAJOR FACILITATOR SUPERFAMILY (MFS) PROFILE DOMAIN-CONTAINING PROTEIN"/>
    <property type="match status" value="1"/>
</dbReference>
<evidence type="ECO:0000256" key="6">
    <source>
        <dbReference type="SAM" id="Phobius"/>
    </source>
</evidence>
<dbReference type="PROSITE" id="PS50850">
    <property type="entry name" value="MFS"/>
    <property type="match status" value="1"/>
</dbReference>
<keyword evidence="4 6" id="KW-1133">Transmembrane helix</keyword>
<comment type="subcellular location">
    <subcellularLocation>
        <location evidence="1">Membrane</location>
        <topology evidence="1">Multi-pass membrane protein</topology>
    </subcellularLocation>
</comment>
<sequence>MSALGAAHEATVLLPKSHGSDNEVLEARMRLVNHAIDQIGFTTYHVKLFCLAGFGYAADSLMGFLISAAADQVVAEYRPSWTRGGQVAVYTGLLLGSFCWGLGADVLGRRSAFHLSLFVCALFGVLAGLAPSYATWALCVALSEFGEGGNLALDATVFLEFLPSNKRWLVTTLACW</sequence>
<proteinExistence type="predicted"/>